<gene>
    <name evidence="1" type="ORF">TSIB3V08_LOCUS7291</name>
</gene>
<accession>A0A7R9AZA6</accession>
<dbReference type="AlphaFoldDB" id="A0A7R9AZA6"/>
<protein>
    <submittedName>
        <fullName evidence="1">Uncharacterized protein</fullName>
    </submittedName>
</protein>
<name>A0A7R9AZA6_TIMSH</name>
<sequence length="209" mass="23606">MEEFAYSSILKHLKVENEWNPESDLMKHNEVDTKTQEDVDIPIKSEMDDFKPCFVKLERISDSISTTVNHTQDVSHPLISEKCLVVVAPGQRLEGLSDELIDLCLGHLRIIATSKAELLTSCGGVVTLREEQTLPTKGWGKSEWGTHAAGGRYTGSRVGDAWRERYRVYNGRRTLLEGKIPGLEWGTLGGRDTGSRMGDARCWRERYRV</sequence>
<evidence type="ECO:0000313" key="1">
    <source>
        <dbReference type="EMBL" id="CAD7263204.1"/>
    </source>
</evidence>
<reference evidence="1" key="1">
    <citation type="submission" date="2020-11" db="EMBL/GenBank/DDBJ databases">
        <authorList>
            <person name="Tran Van P."/>
        </authorList>
    </citation>
    <scope>NUCLEOTIDE SEQUENCE</scope>
</reference>
<proteinExistence type="predicted"/>
<organism evidence="1">
    <name type="scientific">Timema shepardi</name>
    <name type="common">Walking stick</name>
    <dbReference type="NCBI Taxonomy" id="629360"/>
    <lineage>
        <taxon>Eukaryota</taxon>
        <taxon>Metazoa</taxon>
        <taxon>Ecdysozoa</taxon>
        <taxon>Arthropoda</taxon>
        <taxon>Hexapoda</taxon>
        <taxon>Insecta</taxon>
        <taxon>Pterygota</taxon>
        <taxon>Neoptera</taxon>
        <taxon>Polyneoptera</taxon>
        <taxon>Phasmatodea</taxon>
        <taxon>Timematodea</taxon>
        <taxon>Timematoidea</taxon>
        <taxon>Timematidae</taxon>
        <taxon>Timema</taxon>
    </lineage>
</organism>
<dbReference type="EMBL" id="OC003374">
    <property type="protein sequence ID" value="CAD7263204.1"/>
    <property type="molecule type" value="Genomic_DNA"/>
</dbReference>